<proteinExistence type="inferred from homology"/>
<dbReference type="EMBL" id="FLUN01000001">
    <property type="protein sequence ID" value="SBV93721.1"/>
    <property type="molecule type" value="Genomic_DNA"/>
</dbReference>
<dbReference type="PANTHER" id="PTHR30545">
    <property type="entry name" value="SUGAR FERMENTATION STIMULATION PROTEIN A"/>
    <property type="match status" value="1"/>
</dbReference>
<dbReference type="Pfam" id="PF17746">
    <property type="entry name" value="SfsA_N"/>
    <property type="match status" value="1"/>
</dbReference>
<name>A0A212J2Q2_9FIRM</name>
<evidence type="ECO:0000259" key="3">
    <source>
        <dbReference type="Pfam" id="PF17746"/>
    </source>
</evidence>
<accession>A0A212J2Q2</accession>
<sequence length="230" mass="25929">MRYERVRRGTFLARPNRFIAHVELEGEMTVCHVKNTGRCRELLIPGAAVYLQESDNPARRTKYDLVAVEKAGEDSARLINMDAQAPNQVFGEWARSGAFTPDLTLLRPETTWGNSRFDFYFEAGVRKGFVEVKGVTLEEGGAVFFPDAPTERGVKHIEELMACRAEGYEAYLCFVIQMDNVDYFSPNDRTHLAFGDALRRAAMSGVHLMAFDCRVTPESLALGRPVEIRL</sequence>
<dbReference type="GO" id="GO:0003677">
    <property type="term" value="F:DNA binding"/>
    <property type="evidence" value="ECO:0007669"/>
    <property type="project" value="InterPro"/>
</dbReference>
<dbReference type="Gene3D" id="3.40.1350.60">
    <property type="match status" value="1"/>
</dbReference>
<feature type="domain" description="Sugar fermentation stimulation protein C-terminal" evidence="2">
    <location>
        <begin position="84"/>
        <end position="218"/>
    </location>
</feature>
<gene>
    <name evidence="1 4" type="primary">sfsA</name>
    <name evidence="4" type="ORF">KL86CLO1_10417</name>
</gene>
<dbReference type="InterPro" id="IPR041465">
    <property type="entry name" value="SfsA_N"/>
</dbReference>
<dbReference type="HAMAP" id="MF_00095">
    <property type="entry name" value="SfsA"/>
    <property type="match status" value="1"/>
</dbReference>
<reference evidence="4" key="1">
    <citation type="submission" date="2016-04" db="EMBL/GenBank/DDBJ databases">
        <authorList>
            <person name="Evans L.H."/>
            <person name="Alamgir A."/>
            <person name="Owens N."/>
            <person name="Weber N.D."/>
            <person name="Virtaneva K."/>
            <person name="Barbian K."/>
            <person name="Babar A."/>
            <person name="Rosenke K."/>
        </authorList>
    </citation>
    <scope>NUCLEOTIDE SEQUENCE</scope>
    <source>
        <strain evidence="4">86</strain>
    </source>
</reference>
<dbReference type="Gene3D" id="2.40.50.580">
    <property type="match status" value="1"/>
</dbReference>
<evidence type="ECO:0000256" key="1">
    <source>
        <dbReference type="HAMAP-Rule" id="MF_00095"/>
    </source>
</evidence>
<dbReference type="PANTHER" id="PTHR30545:SF2">
    <property type="entry name" value="SUGAR FERMENTATION STIMULATION PROTEIN A"/>
    <property type="match status" value="1"/>
</dbReference>
<organism evidence="4">
    <name type="scientific">uncultured Eubacteriales bacterium</name>
    <dbReference type="NCBI Taxonomy" id="172733"/>
    <lineage>
        <taxon>Bacteria</taxon>
        <taxon>Bacillati</taxon>
        <taxon>Bacillota</taxon>
        <taxon>Clostridia</taxon>
        <taxon>Eubacteriales</taxon>
        <taxon>environmental samples</taxon>
    </lineage>
</organism>
<evidence type="ECO:0000259" key="2">
    <source>
        <dbReference type="Pfam" id="PF03749"/>
    </source>
</evidence>
<dbReference type="NCBIfam" id="TIGR00230">
    <property type="entry name" value="sfsA"/>
    <property type="match status" value="1"/>
</dbReference>
<dbReference type="Pfam" id="PF03749">
    <property type="entry name" value="SfsA"/>
    <property type="match status" value="1"/>
</dbReference>
<dbReference type="CDD" id="cd22359">
    <property type="entry name" value="SfsA-like_bacterial"/>
    <property type="match status" value="1"/>
</dbReference>
<comment type="similarity">
    <text evidence="1">Belongs to the SfsA family.</text>
</comment>
<evidence type="ECO:0000313" key="4">
    <source>
        <dbReference type="EMBL" id="SBV93721.1"/>
    </source>
</evidence>
<feature type="domain" description="SfsA N-terminal OB" evidence="3">
    <location>
        <begin position="12"/>
        <end position="72"/>
    </location>
</feature>
<dbReference type="AlphaFoldDB" id="A0A212J2Q2"/>
<protein>
    <recommendedName>
        <fullName evidence="1">Sugar fermentation stimulation protein homolog</fullName>
    </recommendedName>
</protein>
<dbReference type="InterPro" id="IPR005224">
    <property type="entry name" value="SfsA"/>
</dbReference>
<dbReference type="InterPro" id="IPR040452">
    <property type="entry name" value="SfsA_C"/>
</dbReference>